<dbReference type="Pfam" id="PF04122">
    <property type="entry name" value="CW_binding_2"/>
    <property type="match status" value="3"/>
</dbReference>
<dbReference type="AlphaFoldDB" id="A0A2U8DVP0"/>
<dbReference type="Proteomes" id="UP000244910">
    <property type="component" value="Chromosome"/>
</dbReference>
<evidence type="ECO:0000313" key="3">
    <source>
        <dbReference type="Proteomes" id="UP000244910"/>
    </source>
</evidence>
<proteinExistence type="predicted"/>
<dbReference type="PANTHER" id="PTHR30032:SF8">
    <property type="entry name" value="GERMINATION-SPECIFIC N-ACETYLMURAMOYL-L-ALANINE AMIDASE"/>
    <property type="match status" value="1"/>
</dbReference>
<organism evidence="2 3">
    <name type="scientific">Clostridium drakei</name>
    <dbReference type="NCBI Taxonomy" id="332101"/>
    <lineage>
        <taxon>Bacteria</taxon>
        <taxon>Bacillati</taxon>
        <taxon>Bacillota</taxon>
        <taxon>Clostridia</taxon>
        <taxon>Eubacteriales</taxon>
        <taxon>Clostridiaceae</taxon>
        <taxon>Clostridium</taxon>
    </lineage>
</organism>
<dbReference type="KEGG" id="cdrk:B9W14_18740"/>
<dbReference type="PANTHER" id="PTHR30032">
    <property type="entry name" value="N-ACETYLMURAMOYL-L-ALANINE AMIDASE-RELATED"/>
    <property type="match status" value="1"/>
</dbReference>
<name>A0A2U8DVP0_9CLOT</name>
<keyword evidence="1" id="KW-0812">Transmembrane</keyword>
<dbReference type="Gene3D" id="3.40.50.12090">
    <property type="match status" value="3"/>
</dbReference>
<reference evidence="3" key="1">
    <citation type="submission" date="2017-04" db="EMBL/GenBank/DDBJ databases">
        <authorList>
            <person name="Song Y."/>
            <person name="Cho B.-K."/>
        </authorList>
    </citation>
    <scope>NUCLEOTIDE SEQUENCE [LARGE SCALE GENOMIC DNA]</scope>
    <source>
        <strain evidence="3">SL1</strain>
    </source>
</reference>
<dbReference type="OrthoDB" id="2077808at2"/>
<gene>
    <name evidence="2" type="ORF">B9W14_18740</name>
</gene>
<sequence>MYSKIQFIIITFIVLIFNTALIYNPVKASTEFVTRISGANRYETAAKVATTNWKTSYNVVLVSGEGYADAVSASALAKKLDAPILLTSSDVLSSETQIALETLKPMNIYIVGGNSSISQNIRNSLKFKYTSIELSGSNRYETNLSVAKELVKLGVSASNVMVVGGEGFADALSVAPIAAAKGQILLLANNNKSLMQSTINFVNDNKSTVTIVGTWDVISDSIKDAFGTNTTRVNGGSDRFDTNLKILKAFSSDLNNDKVYIANASSSTPDNMYADALVASVLAGKYAAPLILVDKDGSVATTNAIRCIRDIASKNTYVYIIGGNEVVTDNIFNTIENIITTIFHVYIPKE</sequence>
<evidence type="ECO:0000313" key="2">
    <source>
        <dbReference type="EMBL" id="AWI06445.1"/>
    </source>
</evidence>
<protein>
    <submittedName>
        <fullName evidence="2">Cell wall-binding protein</fullName>
    </submittedName>
</protein>
<evidence type="ECO:0000256" key="1">
    <source>
        <dbReference type="SAM" id="Phobius"/>
    </source>
</evidence>
<dbReference type="InterPro" id="IPR007253">
    <property type="entry name" value="Cell_wall-bd_2"/>
</dbReference>
<keyword evidence="3" id="KW-1185">Reference proteome</keyword>
<dbReference type="EMBL" id="CP020953">
    <property type="protein sequence ID" value="AWI06445.1"/>
    <property type="molecule type" value="Genomic_DNA"/>
</dbReference>
<accession>A0A2U8DVP0</accession>
<feature type="transmembrane region" description="Helical" evidence="1">
    <location>
        <begin position="7"/>
        <end position="26"/>
    </location>
</feature>
<dbReference type="RefSeq" id="WP_032078306.1">
    <property type="nucleotide sequence ID" value="NZ_CP020953.1"/>
</dbReference>
<dbReference type="InterPro" id="IPR051922">
    <property type="entry name" value="Bact_Sporulation_Assoc"/>
</dbReference>
<keyword evidence="1" id="KW-1133">Transmembrane helix</keyword>
<keyword evidence="1" id="KW-0472">Membrane</keyword>